<dbReference type="Pfam" id="PF25023">
    <property type="entry name" value="TEN_YD-shell"/>
    <property type="match status" value="1"/>
</dbReference>
<feature type="compositionally biased region" description="Basic and acidic residues" evidence="2">
    <location>
        <begin position="2132"/>
        <end position="2154"/>
    </location>
</feature>
<dbReference type="NCBIfam" id="TIGR01643">
    <property type="entry name" value="YD_repeat_2x"/>
    <property type="match status" value="5"/>
</dbReference>
<feature type="compositionally biased region" description="Basic and acidic residues" evidence="2">
    <location>
        <begin position="2224"/>
        <end position="2245"/>
    </location>
</feature>
<evidence type="ECO:0000259" key="3">
    <source>
        <dbReference type="SMART" id="SM00306"/>
    </source>
</evidence>
<protein>
    <submittedName>
        <fullName evidence="4">RHS repeat-associated core domain-containing protein</fullName>
    </submittedName>
</protein>
<dbReference type="PANTHER" id="PTHR32305">
    <property type="match status" value="1"/>
</dbReference>
<dbReference type="InterPro" id="IPR003587">
    <property type="entry name" value="Hint_dom_N"/>
</dbReference>
<feature type="compositionally biased region" description="Pro residues" evidence="2">
    <location>
        <begin position="2184"/>
        <end position="2193"/>
    </location>
</feature>
<dbReference type="InterPro" id="IPR006141">
    <property type="entry name" value="Intein_N"/>
</dbReference>
<dbReference type="CDD" id="cd00081">
    <property type="entry name" value="Hint"/>
    <property type="match status" value="1"/>
</dbReference>
<dbReference type="Pfam" id="PF13385">
    <property type="entry name" value="Laminin_G_3"/>
    <property type="match status" value="1"/>
</dbReference>
<dbReference type="InterPro" id="IPR050708">
    <property type="entry name" value="T6SS_VgrG/RHS"/>
</dbReference>
<sequence>MIDTPHQQMGSAAGLPHLVSAKETATASPAGPVSADPLPPKGALPLATRWAGTAAEVPVGIRQERARRAAEFLKRVAGKDRMVSAAIDAREQGLVRSGDSAILAADVPDLHWTSPVNNGVVTSLTPILAAYGTSSVPAPLNWVFYDFTVCPSVNGEPAPYEECAESPTLSTHDGSPIGTWQVPDGTLKWGQDAFWYVQVSDLDAEHTISLTQKLTVLVPQPRVNAELAGGSGGQEFNALTGNYTSSVTDASVSTVGPPLRVTRTYNSADARIGAFGAGWSSRLETRVTAEPANRTVLLTRPDGTQARFGAVGDGTYASPKGSYYSLATIAGGGWRLKDKTSNVYVFDAVGRLTRLTDARGHAQDYSYGTDGKLAQVMATGGRSLTFTWSGAHVATVSTDVIDGQRSTWTYSYVGDKLDKVCGPGSSTACTVYAYSDGSPYRSAVLNTGPMAYLRFGEPAGASSQSADSETTDYWGAYYNVFGMTGVPGGLSGSTDTAANFAGTNVDYVHLADNSINLLGGRLSVEAWFKTVGFGTILGTQDTGIDYNIYDSYVPVVYVGKDGKLRGAFRGGGTPITSSGVVNNGTWHHVVLASSGSSQTLYLDGGVVGTRTGSVDMSDQVYAEVGSGQTSSSWSSTTTGNAKFPFKGQIDEFAIYGQALNAGEVQAHYDARVAGPQLTSVTLPSGRVWAGNTYDAVNARLKTHTDHNGGVWQIGRVTSNSAENDEVAIKDPHGGTETTEFDIYTRQVSSVTDQLTHKTFYEYDTGGFVAAVTDRNGHKTGFTHDARGNQLSRRTCASAGVCQTSYSSYYLNPADPFDPRNDSITATRDARSSGATDNTYAHTWEYTAFGEVSKEKTPPTPDFPAGRSTTSVYTDGSESAVGGGSTPAGLIKSYKDYKNNEWTYRYTLAGDLAESTQPSGLLLKYGYDALGRVTTRTEVSSAAPSGVTTGIAYDRLDQIVSHTGAPVTNEVTGVTHRPEARYTYDLDGNKLTDSVVDLTGGDPTRTITYTYDTYGRAETVTDPQGGVVHYTWDHTGAKTRIVNESGATFDYAYTPRGEVASWTLKNWTGSPVSPQAPRDVVLESYEYDYGGRLASSTDAMGRKRTYIYYDDDLLSREIADDVLLNGSMSQTDAEVGAYTYDRAGNLIRSVSGGLVRGDYVYDAAGRLSSGTIDPTGRALKSAYTYDANENLSRVTRTGAGTTRTEVTDYAYNASDQLISQTVENGANDLVTTWTIDDRGRVTGVTDPRGNLVGADPAAFTTTLRYDNAARLVEAKAAQVQIEKAGSVTAGRPRNLFGYDSAGRLTHVMDGEGRTTVTAYDKAGRVTSETSPAYTPPGGGTSVTPTVSYAYDPVGRLTGITNARGYVTTGEYDALGNLVRVTDPAPAGQQGGQWVTEYDLLGEPLAAVDPTGSRDEATYDGLGRPIKLTQVERKPTAAAYTTKREYNNAGYLIKSTAPGDKITNYGVNGAGELTSVSDPLGHASTYDHDVAGRTVKVTDVLGNATTAGYDLAGRQIEAQDLNSAGSLRTFGYGWDPAGNQTSATTPEGYTTRRTYDATNLLTKLVEPVAASQTIETTYGYDAAGALTRTTDGRNNTVWTTYNSLGLTESTTEPATSAYPDPADRTWTGVYDAAGNAVTTLEPGGVRIDRQFDHLDRLVRQTGTGAGVSTPDRAYAYDLADRLTGIGDYTLEYNDRSLLTKVSKPSGQLAAYAYDARQNPLQRTDTTGTATFTWDDADRLATAADPVSGRAFTYGYDNADRLTSLTSSTPATSQAFTYDDMDRLATHTLKNGSGGQLAKITYGWNKDDQLTSKLTSGTAGAGANTYGYDQSGRLTSWVAPNGNTTSYTWDASGNRTQAGGQTYVYDERDRLISGAGSQYTYTARGTLATETKAGVTRNLSFDAFDRLISDGDATYAYDALGRLSSRVKGGTEQRFTYSGMENDISLLADGAGTVQGKYGRDPFGNVLSLQESGGPALGVMNDQHGDVVGTFSGTALIDSTAYDPFGQAIAQTGTRRSLGYQGEYTDPDTGKVNMSARWYQPGTGGFTSRDEWTLAPDPSIQLNRHTYANGSPLTRTDPSGHCAAAYSPMQKADFYCPAPPRPRETEQQRLKEEKREQQKYHGQRPAPNNPTADTLTKEKKQQKDHVKPKPDPKKPDPPSEDEDSTSTPTPKKAPKTSDPKTGKPSAPVKPPLPEKPPASAKPKHCKQFPDDPDCGDSPKNKCKHFKDHTDCELVDAPSRDDNGVKPDDEPVEYDVNDLPPPEWEPVGGFVSTITPQGGPRDSATPPVETDTTKTTDDVVQTIINNVAPDLPPLEVPDEDPGCGSNSFVSGTPVLMADGSHKRIEDIKVGDQVLAADPSTARVEARPVTTLIKGKGLKSLVRLTVDVDGASGTATDTLTATEGHPFWLPTQGEWVNAGRLAPGMWLKTSAGTYVQITAVKHLTAHRAVYNLTIKNLHTYYVLAGDQAILVHNTGEDDSYIYRGIPENHWFYADALRGKAVPRGGHSNPARHNGGNTNSIFTSWTTDLDGVARDAAEEMGYPGIVMRIRVGAVSRERIHESPDIYGESERLVSGVLDGAEISIGGGPWHLPGCK</sequence>
<dbReference type="InterPro" id="IPR056823">
    <property type="entry name" value="TEN-like_YD-shell"/>
</dbReference>
<dbReference type="Pfam" id="PF20148">
    <property type="entry name" value="DUF6531"/>
    <property type="match status" value="1"/>
</dbReference>
<dbReference type="Proteomes" id="UP001595891">
    <property type="component" value="Unassembled WGS sequence"/>
</dbReference>
<dbReference type="Gene3D" id="2.180.10.10">
    <property type="entry name" value="RHS repeat-associated core"/>
    <property type="match status" value="5"/>
</dbReference>
<dbReference type="Pfam" id="PF05593">
    <property type="entry name" value="RHS_repeat"/>
    <property type="match status" value="5"/>
</dbReference>
<dbReference type="PROSITE" id="PS50818">
    <property type="entry name" value="INTEIN_C_TER"/>
    <property type="match status" value="1"/>
</dbReference>
<dbReference type="InterPro" id="IPR036844">
    <property type="entry name" value="Hint_dom_sf"/>
</dbReference>
<dbReference type="InterPro" id="IPR045351">
    <property type="entry name" value="DUF6531"/>
</dbReference>
<dbReference type="Pfam" id="PF07591">
    <property type="entry name" value="PT-HINT"/>
    <property type="match status" value="1"/>
</dbReference>
<dbReference type="InterPro" id="IPR006530">
    <property type="entry name" value="YD"/>
</dbReference>
<dbReference type="Gene3D" id="2.170.16.10">
    <property type="entry name" value="Hedgehog/Intein (Hint) domain"/>
    <property type="match status" value="1"/>
</dbReference>
<feature type="domain" description="Hint" evidence="3">
    <location>
        <begin position="2321"/>
        <end position="2426"/>
    </location>
</feature>
<dbReference type="SUPFAM" id="SSF49899">
    <property type="entry name" value="Concanavalin A-like lectins/glucanases"/>
    <property type="match status" value="1"/>
</dbReference>
<keyword evidence="1" id="KW-0677">Repeat</keyword>
<keyword evidence="5" id="KW-1185">Reference proteome</keyword>
<proteinExistence type="predicted"/>
<dbReference type="Gene3D" id="2.60.120.200">
    <property type="match status" value="1"/>
</dbReference>
<dbReference type="RefSeq" id="WP_262841363.1">
    <property type="nucleotide sequence ID" value="NZ_JANZYP010000005.1"/>
</dbReference>
<evidence type="ECO:0000256" key="2">
    <source>
        <dbReference type="SAM" id="MobiDB-lite"/>
    </source>
</evidence>
<organism evidence="4 5">
    <name type="scientific">Sphaerisporangium corydalis</name>
    <dbReference type="NCBI Taxonomy" id="1441875"/>
    <lineage>
        <taxon>Bacteria</taxon>
        <taxon>Bacillati</taxon>
        <taxon>Actinomycetota</taxon>
        <taxon>Actinomycetes</taxon>
        <taxon>Streptosporangiales</taxon>
        <taxon>Streptosporangiaceae</taxon>
        <taxon>Sphaerisporangium</taxon>
    </lineage>
</organism>
<reference evidence="5" key="1">
    <citation type="journal article" date="2019" name="Int. J. Syst. Evol. Microbiol.">
        <title>The Global Catalogue of Microorganisms (GCM) 10K type strain sequencing project: providing services to taxonomists for standard genome sequencing and annotation.</title>
        <authorList>
            <consortium name="The Broad Institute Genomics Platform"/>
            <consortium name="The Broad Institute Genome Sequencing Center for Infectious Disease"/>
            <person name="Wu L."/>
            <person name="Ma J."/>
        </authorList>
    </citation>
    <scope>NUCLEOTIDE SEQUENCE [LARGE SCALE GENOMIC DNA]</scope>
    <source>
        <strain evidence="5">CCUG 49560</strain>
    </source>
</reference>
<dbReference type="EMBL" id="JBHSFN010000005">
    <property type="protein sequence ID" value="MFC4586624.1"/>
    <property type="molecule type" value="Genomic_DNA"/>
</dbReference>
<dbReference type="InterPro" id="IPR031325">
    <property type="entry name" value="RHS_repeat"/>
</dbReference>
<feature type="compositionally biased region" description="Basic and acidic residues" evidence="2">
    <location>
        <begin position="2098"/>
        <end position="2116"/>
    </location>
</feature>
<evidence type="ECO:0000313" key="4">
    <source>
        <dbReference type="EMBL" id="MFC4586624.1"/>
    </source>
</evidence>
<evidence type="ECO:0000256" key="1">
    <source>
        <dbReference type="ARBA" id="ARBA00022737"/>
    </source>
</evidence>
<dbReference type="NCBIfam" id="TIGR03696">
    <property type="entry name" value="Rhs_assc_core"/>
    <property type="match status" value="1"/>
</dbReference>
<dbReference type="PANTHER" id="PTHR32305:SF15">
    <property type="entry name" value="PROTEIN RHSA-RELATED"/>
    <property type="match status" value="1"/>
</dbReference>
<feature type="compositionally biased region" description="Polar residues" evidence="2">
    <location>
        <begin position="866"/>
        <end position="876"/>
    </location>
</feature>
<accession>A0ABV9EC95</accession>
<dbReference type="InterPro" id="IPR030934">
    <property type="entry name" value="Intein_C"/>
</dbReference>
<dbReference type="InterPro" id="IPR013320">
    <property type="entry name" value="ConA-like_dom_sf"/>
</dbReference>
<dbReference type="PROSITE" id="PS50817">
    <property type="entry name" value="INTEIN_N_TER"/>
    <property type="match status" value="1"/>
</dbReference>
<evidence type="ECO:0000313" key="5">
    <source>
        <dbReference type="Proteomes" id="UP001595891"/>
    </source>
</evidence>
<dbReference type="SUPFAM" id="SSF51294">
    <property type="entry name" value="Hedgehog/intein (Hint) domain"/>
    <property type="match status" value="1"/>
</dbReference>
<comment type="caution">
    <text evidence="4">The sequence shown here is derived from an EMBL/GenBank/DDBJ whole genome shotgun (WGS) entry which is preliminary data.</text>
</comment>
<gene>
    <name evidence="4" type="ORF">ACFO8L_11100</name>
</gene>
<dbReference type="SMART" id="SM00306">
    <property type="entry name" value="HintN"/>
    <property type="match status" value="1"/>
</dbReference>
<feature type="region of interest" description="Disordered" evidence="2">
    <location>
        <begin position="852"/>
        <end position="883"/>
    </location>
</feature>
<feature type="region of interest" description="Disordered" evidence="2">
    <location>
        <begin position="2090"/>
        <end position="2290"/>
    </location>
</feature>
<name>A0ABV9EC95_9ACTN</name>
<dbReference type="InterPro" id="IPR022385">
    <property type="entry name" value="Rhs_assc_core"/>
</dbReference>